<keyword evidence="2" id="KW-0472">Membrane</keyword>
<feature type="compositionally biased region" description="Pro residues" evidence="1">
    <location>
        <begin position="78"/>
        <end position="87"/>
    </location>
</feature>
<evidence type="ECO:0000313" key="4">
    <source>
        <dbReference type="EMBL" id="WTU43670.1"/>
    </source>
</evidence>
<accession>A0AAU2H8U9</accession>
<feature type="region of interest" description="Disordered" evidence="1">
    <location>
        <begin position="1"/>
        <end position="94"/>
    </location>
</feature>
<feature type="compositionally biased region" description="Low complexity" evidence="1">
    <location>
        <begin position="238"/>
        <end position="248"/>
    </location>
</feature>
<feature type="compositionally biased region" description="Low complexity" evidence="1">
    <location>
        <begin position="137"/>
        <end position="149"/>
    </location>
</feature>
<feature type="compositionally biased region" description="Low complexity" evidence="1">
    <location>
        <begin position="1"/>
        <end position="41"/>
    </location>
</feature>
<evidence type="ECO:0000259" key="3">
    <source>
        <dbReference type="Pfam" id="PF26056"/>
    </source>
</evidence>
<feature type="compositionally biased region" description="Basic and acidic residues" evidence="1">
    <location>
        <begin position="123"/>
        <end position="135"/>
    </location>
</feature>
<feature type="compositionally biased region" description="Low complexity" evidence="1">
    <location>
        <begin position="50"/>
        <end position="77"/>
    </location>
</feature>
<evidence type="ECO:0000256" key="1">
    <source>
        <dbReference type="SAM" id="MobiDB-lite"/>
    </source>
</evidence>
<keyword evidence="2" id="KW-1133">Transmembrane helix</keyword>
<dbReference type="InterPro" id="IPR058330">
    <property type="entry name" value="DUF8017"/>
</dbReference>
<evidence type="ECO:0000256" key="2">
    <source>
        <dbReference type="SAM" id="Phobius"/>
    </source>
</evidence>
<dbReference type="EMBL" id="CP108253">
    <property type="protein sequence ID" value="WTU43670.1"/>
    <property type="molecule type" value="Genomic_DNA"/>
</dbReference>
<reference evidence="4" key="1">
    <citation type="submission" date="2022-10" db="EMBL/GenBank/DDBJ databases">
        <title>The complete genomes of actinobacterial strains from the NBC collection.</title>
        <authorList>
            <person name="Joergensen T.S."/>
            <person name="Alvarez Arevalo M."/>
            <person name="Sterndorff E.B."/>
            <person name="Faurdal D."/>
            <person name="Vuksanovic O."/>
            <person name="Mourched A.-S."/>
            <person name="Charusanti P."/>
            <person name="Shaw S."/>
            <person name="Blin K."/>
            <person name="Weber T."/>
        </authorList>
    </citation>
    <scope>NUCLEOTIDE SEQUENCE</scope>
    <source>
        <strain evidence="4">NBC_00060</strain>
    </source>
</reference>
<feature type="region of interest" description="Disordered" evidence="1">
    <location>
        <begin position="123"/>
        <end position="163"/>
    </location>
</feature>
<proteinExistence type="predicted"/>
<organism evidence="4">
    <name type="scientific">Streptomyces sp. NBC_00060</name>
    <dbReference type="NCBI Taxonomy" id="2975636"/>
    <lineage>
        <taxon>Bacteria</taxon>
        <taxon>Bacillati</taxon>
        <taxon>Actinomycetota</taxon>
        <taxon>Actinomycetes</taxon>
        <taxon>Kitasatosporales</taxon>
        <taxon>Streptomycetaceae</taxon>
        <taxon>Streptomyces</taxon>
    </lineage>
</organism>
<gene>
    <name evidence="4" type="ORF">OHV25_30910</name>
</gene>
<feature type="domain" description="DUF8017" evidence="3">
    <location>
        <begin position="162"/>
        <end position="356"/>
    </location>
</feature>
<name>A0AAU2H8U9_9ACTN</name>
<sequence length="360" mass="38287">MWQGQQPPGGEQNPQDPNQNPYQQPGYQQPNPYQQPTQPGYQAPPPQAPPGGHQQPGYGYPQQPNPYQQPTVPQYPVGAPPGPPMPPQNDDGGKKKTTLIAIVAATAVVVAAVVTGVVVMKDDGKKDDKADDKKPSKSSSAPAQASPTAQPNPRGDSTQDMKPTIEGWKVITNPKWGTAFDVPSDWEFKGPSWAGGFEDHANPTGKPIIMQSAPAYYKPKWCTEDSNHDGNTEDTELAGTGTKGADGAKNTDEVAENQVPWWVYGAYTQPDKNIIKMVKPVPYTTKSGIVGSLARASATGVKKTSKCDTDGKAVTFGFKNAKGDFVAWSLYSATGVSGAVTDETIDKILSTVRLAGQPTG</sequence>
<dbReference type="Pfam" id="PF26056">
    <property type="entry name" value="DUF8017"/>
    <property type="match status" value="1"/>
</dbReference>
<feature type="region of interest" description="Disordered" evidence="1">
    <location>
        <begin position="226"/>
        <end position="251"/>
    </location>
</feature>
<keyword evidence="2" id="KW-0812">Transmembrane</keyword>
<protein>
    <recommendedName>
        <fullName evidence="3">DUF8017 domain-containing protein</fullName>
    </recommendedName>
</protein>
<feature type="transmembrane region" description="Helical" evidence="2">
    <location>
        <begin position="99"/>
        <end position="119"/>
    </location>
</feature>
<dbReference type="AlphaFoldDB" id="A0AAU2H8U9"/>